<accession>A0A1X7UQ98</accession>
<protein>
    <submittedName>
        <fullName evidence="1">Uncharacterized protein</fullName>
    </submittedName>
</protein>
<organism evidence="1">
    <name type="scientific">Amphimedon queenslandica</name>
    <name type="common">Sponge</name>
    <dbReference type="NCBI Taxonomy" id="400682"/>
    <lineage>
        <taxon>Eukaryota</taxon>
        <taxon>Metazoa</taxon>
        <taxon>Porifera</taxon>
        <taxon>Demospongiae</taxon>
        <taxon>Heteroscleromorpha</taxon>
        <taxon>Haplosclerida</taxon>
        <taxon>Niphatidae</taxon>
        <taxon>Amphimedon</taxon>
    </lineage>
</organism>
<sequence length="269" mass="30335">MSVLADLVEKPDWVVDFIVGRRQRFGRRDIIGVRKKELREFVSKLSIHLTKAVESPEERGRNLIDIQSKEFRNNGTHPDVYVLKSEKKSKIQKRKSYQLSIGKKFSIGGQIGFNVGPDFFMVGGGGVGAKIGASYEKTTTKTGRSEQRRTLSQEYGIDGDVPVPPKTYVKLKIKTYAVSYSAQVYVNVSMPLDASLEVIAPRKGLLKSFNCNRSVWITGEDFLKLYTGERTNPQCNQLRNTASYDLVTTLQYLGEVTKIDKEDEEPIID</sequence>
<name>A0A1X7UQ98_AMPQE</name>
<dbReference type="EnsemblMetazoa" id="Aqu2.1.29943_001">
    <property type="protein sequence ID" value="Aqu2.1.29943_001"/>
    <property type="gene ID" value="Aqu2.1.29943"/>
</dbReference>
<proteinExistence type="predicted"/>
<reference evidence="1" key="1">
    <citation type="submission" date="2017-05" db="UniProtKB">
        <authorList>
            <consortium name="EnsemblMetazoa"/>
        </authorList>
    </citation>
    <scope>IDENTIFICATION</scope>
</reference>
<dbReference type="AlphaFoldDB" id="A0A1X7UQ98"/>
<dbReference type="Gene3D" id="2.170.15.10">
    <property type="entry name" value="Proaerolysin, chain A, domain 3"/>
    <property type="match status" value="1"/>
</dbReference>
<dbReference type="SUPFAM" id="SSF56973">
    <property type="entry name" value="Aerolisin/ETX pore-forming domain"/>
    <property type="match status" value="1"/>
</dbReference>
<dbReference type="InParanoid" id="A0A1X7UQ98"/>
<evidence type="ECO:0000313" key="1">
    <source>
        <dbReference type="EnsemblMetazoa" id="Aqu2.1.29943_001"/>
    </source>
</evidence>